<dbReference type="Proteomes" id="UP000642180">
    <property type="component" value="Unassembled WGS sequence"/>
</dbReference>
<sequence length="81" mass="9011">MEEIKIMSHTNTEEHHGYTVHGTSEKHDTGRWIGSFHIVKNGTPTISISVIQDAFATAEEAASHALYRGKQYIESELVQAS</sequence>
<evidence type="ECO:0000259" key="2">
    <source>
        <dbReference type="Pfam" id="PF20204"/>
    </source>
</evidence>
<proteinExistence type="predicted"/>
<evidence type="ECO:0000256" key="1">
    <source>
        <dbReference type="SAM" id="MobiDB-lite"/>
    </source>
</evidence>
<feature type="region of interest" description="Disordered" evidence="1">
    <location>
        <begin position="1"/>
        <end position="25"/>
    </location>
</feature>
<protein>
    <recommendedName>
        <fullName evidence="2">DUF6566 domain-containing protein</fullName>
    </recommendedName>
</protein>
<gene>
    <name evidence="3" type="ORF">GCM10008066_09700</name>
</gene>
<accession>A0A8J3AVE1</accession>
<dbReference type="AlphaFoldDB" id="A0A8J3AVE1"/>
<evidence type="ECO:0000313" key="3">
    <source>
        <dbReference type="EMBL" id="GGI17582.1"/>
    </source>
</evidence>
<name>A0A8J3AVE1_9BURK</name>
<feature type="domain" description="DUF6566" evidence="2">
    <location>
        <begin position="10"/>
        <end position="79"/>
    </location>
</feature>
<comment type="caution">
    <text evidence="3">The sequence shown here is derived from an EMBL/GenBank/DDBJ whole genome shotgun (WGS) entry which is preliminary data.</text>
</comment>
<dbReference type="InterPro" id="IPR046696">
    <property type="entry name" value="DUF6566"/>
</dbReference>
<dbReference type="EMBL" id="BMDI01000001">
    <property type="protein sequence ID" value="GGI17582.1"/>
    <property type="molecule type" value="Genomic_DNA"/>
</dbReference>
<reference evidence="4" key="1">
    <citation type="journal article" date="2019" name="Int. J. Syst. Evol. Microbiol.">
        <title>The Global Catalogue of Microorganisms (GCM) 10K type strain sequencing project: providing services to taxonomists for standard genome sequencing and annotation.</title>
        <authorList>
            <consortium name="The Broad Institute Genomics Platform"/>
            <consortium name="The Broad Institute Genome Sequencing Center for Infectious Disease"/>
            <person name="Wu L."/>
            <person name="Ma J."/>
        </authorList>
    </citation>
    <scope>NUCLEOTIDE SEQUENCE [LARGE SCALE GENOMIC DNA]</scope>
    <source>
        <strain evidence="4">CCM 2767</strain>
    </source>
</reference>
<keyword evidence="4" id="KW-1185">Reference proteome</keyword>
<organism evidence="3 4">
    <name type="scientific">Oxalicibacterium faecigallinarum</name>
    <dbReference type="NCBI Taxonomy" id="573741"/>
    <lineage>
        <taxon>Bacteria</taxon>
        <taxon>Pseudomonadati</taxon>
        <taxon>Pseudomonadota</taxon>
        <taxon>Betaproteobacteria</taxon>
        <taxon>Burkholderiales</taxon>
        <taxon>Oxalobacteraceae</taxon>
        <taxon>Oxalicibacterium</taxon>
    </lineage>
</organism>
<evidence type="ECO:0000313" key="4">
    <source>
        <dbReference type="Proteomes" id="UP000642180"/>
    </source>
</evidence>
<dbReference type="Pfam" id="PF20204">
    <property type="entry name" value="DUF6566"/>
    <property type="match status" value="1"/>
</dbReference>